<evidence type="ECO:0000256" key="1">
    <source>
        <dbReference type="ARBA" id="ARBA00023002"/>
    </source>
</evidence>
<dbReference type="Gene3D" id="3.10.129.10">
    <property type="entry name" value="Hotdog Thioesterase"/>
    <property type="match status" value="1"/>
</dbReference>
<sequence>MSAAPTLQSFIAGRWIGQHGAQSLRSAIDGHVLAHAHEERPDFAEALAYGRQQGRNGLMGLDFQQRAQRLKALALYLAERKEQLYALSHHSGATRADSWIDIEGGNATLFSYAGIGARELPSGNLVHEGPAIPLGKQGHFAGSHILVPRAGVAVHINAFNFPIWGMLEKFAPTFLAGMPCIVKPATATSYLTEAVVRLIDESGLLPPGALQLVIGSTGDLLERLDGQDLVTFTGSADTAAKLRVTPSLIRNSVPFTAEADSLNCAILGPDVTPDSEEFELYIKEVAREMTTKAGQKCTAIRRAIVPAKHLDAVATRLRERLSKVVVGDPSVEGVRMGALASHAQQADVSERVEQLLQSCDLLFGARDGFEPRGEGVANGAFFAPTLLLARDAHADGGAHDIEAFGPVSTLMTYDDLDEALVLAARGKGSLVASLVTADRAVAAKAIPVAAAWHGRLLVLDREAALESTGHGSPLPQLKHGGPGRAGGGEELGGLRAVKHYLQRAAVQGSPSMLTAVTGEYVRGAEVIETDVHPFRRHFEDLRIGESLLTHRRTVTEADLVNFGCLSGDHFYMHFDEIAARESQFGKRIAHGYFVLSAAAGLFVSPAPGPVLANYGLDNLRFINPVGIGDTIQARLTCKRKIDQGKKSPQGIPQGVVAWDVEVTNQVGELVASYDILTLVVKREG</sequence>
<dbReference type="CDD" id="cd07128">
    <property type="entry name" value="ALDH_MaoC-N"/>
    <property type="match status" value="1"/>
</dbReference>
<reference evidence="4" key="1">
    <citation type="journal article" date="2004" name="Gene">
        <title>Characterization of a second functional gene cluster for the catabolism of phenylacetic acid in Pseudomonas sp. strain Y2.</title>
        <authorList>
            <person name="Bartolome-Martin D."/>
            <person name="Martinez-Garcia E."/>
            <person name="Mascaraque V."/>
            <person name="Rubio J."/>
            <person name="Perera J."/>
            <person name="Alonso S."/>
        </authorList>
    </citation>
    <scope>NUCLEOTIDE SEQUENCE</scope>
    <source>
        <strain evidence="4">Y2</strain>
    </source>
</reference>
<name>Q70IL3_9PSED</name>
<dbReference type="InterPro" id="IPR016161">
    <property type="entry name" value="Ald_DH/histidinol_DH"/>
</dbReference>
<dbReference type="GO" id="GO:0016620">
    <property type="term" value="F:oxidoreductase activity, acting on the aldehyde or oxo group of donors, NAD or NADP as acceptor"/>
    <property type="evidence" value="ECO:0007669"/>
    <property type="project" value="InterPro"/>
</dbReference>
<keyword evidence="1" id="KW-0560">Oxidoreductase</keyword>
<feature type="domain" description="MaoC-like" evidence="3">
    <location>
        <begin position="543"/>
        <end position="645"/>
    </location>
</feature>
<evidence type="ECO:0000259" key="2">
    <source>
        <dbReference type="Pfam" id="PF00171"/>
    </source>
</evidence>
<protein>
    <submittedName>
        <fullName evidence="4">Putative ring-opening enzyme</fullName>
    </submittedName>
</protein>
<dbReference type="InterPro" id="IPR015590">
    <property type="entry name" value="Aldehyde_DH_dom"/>
</dbReference>
<dbReference type="InterPro" id="IPR016163">
    <property type="entry name" value="Ald_DH_C"/>
</dbReference>
<dbReference type="NCBIfam" id="NF008868">
    <property type="entry name" value="PRK11903.1"/>
    <property type="match status" value="1"/>
</dbReference>
<dbReference type="Gene3D" id="3.40.605.10">
    <property type="entry name" value="Aldehyde Dehydrogenase, Chain A, domain 1"/>
    <property type="match status" value="1"/>
</dbReference>
<dbReference type="InterPro" id="IPR002539">
    <property type="entry name" value="MaoC-like_dom"/>
</dbReference>
<dbReference type="InterPro" id="IPR029069">
    <property type="entry name" value="HotDog_dom_sf"/>
</dbReference>
<dbReference type="InterPro" id="IPR011966">
    <property type="entry name" value="PaaN-DH"/>
</dbReference>
<accession>Q70IL3</accession>
<dbReference type="InterPro" id="IPR016162">
    <property type="entry name" value="Ald_DH_N"/>
</dbReference>
<dbReference type="Pfam" id="PF00171">
    <property type="entry name" value="Aldedh"/>
    <property type="match status" value="1"/>
</dbReference>
<dbReference type="PANTHER" id="PTHR43111">
    <property type="entry name" value="ALDEHYDE DEHYDROGENASE B-RELATED"/>
    <property type="match status" value="1"/>
</dbReference>
<dbReference type="CDD" id="cd03452">
    <property type="entry name" value="MaoC_C"/>
    <property type="match status" value="1"/>
</dbReference>
<dbReference type="Pfam" id="PF01575">
    <property type="entry name" value="MaoC_dehydratas"/>
    <property type="match status" value="1"/>
</dbReference>
<feature type="domain" description="Aldehyde dehydrogenase" evidence="2">
    <location>
        <begin position="27"/>
        <end position="446"/>
    </location>
</feature>
<gene>
    <name evidence="4" type="primary">paaN3</name>
</gene>
<proteinExistence type="predicted"/>
<dbReference type="NCBIfam" id="TIGR02278">
    <property type="entry name" value="PaaN-DH"/>
    <property type="match status" value="1"/>
</dbReference>
<dbReference type="EMBL" id="AJ579894">
    <property type="protein sequence ID" value="CAE45118.1"/>
    <property type="molecule type" value="Genomic_DNA"/>
</dbReference>
<dbReference type="SUPFAM" id="SSF54637">
    <property type="entry name" value="Thioesterase/thiol ester dehydrase-isomerase"/>
    <property type="match status" value="1"/>
</dbReference>
<evidence type="ECO:0000259" key="3">
    <source>
        <dbReference type="Pfam" id="PF01575"/>
    </source>
</evidence>
<dbReference type="Gene3D" id="3.40.309.10">
    <property type="entry name" value="Aldehyde Dehydrogenase, Chain A, domain 2"/>
    <property type="match status" value="1"/>
</dbReference>
<dbReference type="PANTHER" id="PTHR43111:SF1">
    <property type="entry name" value="ALDEHYDE DEHYDROGENASE B-RELATED"/>
    <property type="match status" value="1"/>
</dbReference>
<dbReference type="SUPFAM" id="SSF53720">
    <property type="entry name" value="ALDH-like"/>
    <property type="match status" value="1"/>
</dbReference>
<organism evidence="4">
    <name type="scientific">Pseudomonas sp. Y2</name>
    <dbReference type="NCBI Taxonomy" id="198931"/>
    <lineage>
        <taxon>Bacteria</taxon>
        <taxon>Pseudomonadati</taxon>
        <taxon>Pseudomonadota</taxon>
        <taxon>Gammaproteobacteria</taxon>
        <taxon>Pseudomonadales</taxon>
        <taxon>Pseudomonadaceae</taxon>
        <taxon>Pseudomonas</taxon>
    </lineage>
</organism>
<dbReference type="AlphaFoldDB" id="Q70IL3"/>
<evidence type="ECO:0000313" key="4">
    <source>
        <dbReference type="EMBL" id="CAE45118.1"/>
    </source>
</evidence>